<reference evidence="2" key="1">
    <citation type="submission" date="2013-12" db="EMBL/GenBank/DDBJ databases">
        <authorList>
            <person name="Omoto C.K."/>
            <person name="Sibley D."/>
            <person name="Venepally P."/>
            <person name="Hadjithomas M."/>
            <person name="Karamycheva S."/>
            <person name="Brunk B."/>
            <person name="Roos D."/>
            <person name="Caler E."/>
            <person name="Lorenzi H."/>
        </authorList>
    </citation>
    <scope>NUCLEOTIDE SEQUENCE</scope>
</reference>
<proteinExistence type="predicted"/>
<gene>
    <name evidence="2" type="ORF">GNI_175540</name>
</gene>
<organism evidence="2 3">
    <name type="scientific">Gregarina niphandrodes</name>
    <name type="common">Septate eugregarine</name>
    <dbReference type="NCBI Taxonomy" id="110365"/>
    <lineage>
        <taxon>Eukaryota</taxon>
        <taxon>Sar</taxon>
        <taxon>Alveolata</taxon>
        <taxon>Apicomplexa</taxon>
        <taxon>Conoidasida</taxon>
        <taxon>Gregarinasina</taxon>
        <taxon>Eugregarinorida</taxon>
        <taxon>Gregarinidae</taxon>
        <taxon>Gregarina</taxon>
    </lineage>
</organism>
<evidence type="ECO:0000313" key="3">
    <source>
        <dbReference type="Proteomes" id="UP000019763"/>
    </source>
</evidence>
<comment type="caution">
    <text evidence="2">The sequence shown here is derived from an EMBL/GenBank/DDBJ whole genome shotgun (WGS) entry which is preliminary data.</text>
</comment>
<dbReference type="Proteomes" id="UP000019763">
    <property type="component" value="Unassembled WGS sequence"/>
</dbReference>
<feature type="region of interest" description="Disordered" evidence="1">
    <location>
        <begin position="103"/>
        <end position="135"/>
    </location>
</feature>
<dbReference type="VEuPathDB" id="CryptoDB:GNI_175540"/>
<keyword evidence="3" id="KW-1185">Reference proteome</keyword>
<dbReference type="AlphaFoldDB" id="A0A023AY39"/>
<name>A0A023AY39_GRENI</name>
<feature type="region of interest" description="Disordered" evidence="1">
    <location>
        <begin position="276"/>
        <end position="319"/>
    </location>
</feature>
<evidence type="ECO:0000313" key="2">
    <source>
        <dbReference type="EMBL" id="EZG43363.1"/>
    </source>
</evidence>
<feature type="compositionally biased region" description="Acidic residues" evidence="1">
    <location>
        <begin position="285"/>
        <end position="306"/>
    </location>
</feature>
<evidence type="ECO:0000256" key="1">
    <source>
        <dbReference type="SAM" id="MobiDB-lite"/>
    </source>
</evidence>
<dbReference type="RefSeq" id="XP_011134656.1">
    <property type="nucleotide sequence ID" value="XM_011136354.1"/>
</dbReference>
<dbReference type="GeneID" id="22915946"/>
<accession>A0A023AY39</accession>
<dbReference type="EMBL" id="AFNH02001321">
    <property type="protein sequence ID" value="EZG43363.1"/>
    <property type="molecule type" value="Genomic_DNA"/>
</dbReference>
<sequence length="638" mass="70039">MRSVFGVRSRSLELAERLAYVVNPDGSESAITEDMDMRLLTVGVRRKGVLVDGMTLLAVAPKARMRVLDSLAPGSKFWRVGVPQSPMAAGAVPAGTVFRIENERSKPVDEEKAQLMANEDKANEDKANEDKAKEDKAYEAKANEGVSAAGDEAGFDLFRDCVKLRAFLHGGKPAPHTEAFLGDGLWKIFNAVDDESWKRSLAARRIWEDVFGDSGQVLGNWVHILEYQHNLAKLWGPVGLEVCSSKPVTRSAWFELELQVPEYWREAVAKFVRDDPEPDSRWVAPEEEENEEPQANEDEEEEDWEVPSEPVRAPSSSKCRDGCVESCGSVALFGSVAFGTCVFFGLVLRSFGLWHEEVPPPPPVVAESLWTCAQELKSSKSLSMPSLEQSGRSQETCLRDAWFQTANPPTCSGGTGGLICRVMRNGPMRDVCYRFAGYEGRDVESLLKAFVGGPQSRSCRIYCDAPGATLERLGDHVARTLATNATLIPGWITTDGSAHNTPWTVVAPRPGRIITNPTAAAASAPHFVQLPRVQGCSGYCSNCTRNTFAELEKRECPCGFAYAVCQSKTADPKPGDPTTVSAAAGIQTTLKTVLHLLHELDHPKRHVDNCWYGCHDPYARYVTPSPKPEVFPSEHPVT</sequence>
<protein>
    <submittedName>
        <fullName evidence="2">Uncharacterized protein</fullName>
    </submittedName>
</protein>